<evidence type="ECO:0000256" key="6">
    <source>
        <dbReference type="ARBA" id="ARBA00022958"/>
    </source>
</evidence>
<feature type="transmembrane region" description="Helical" evidence="10">
    <location>
        <begin position="145"/>
        <end position="169"/>
    </location>
</feature>
<dbReference type="EMBL" id="PDKN01000004">
    <property type="protein sequence ID" value="RXJ57555.1"/>
    <property type="molecule type" value="Genomic_DNA"/>
</dbReference>
<evidence type="ECO:0000256" key="9">
    <source>
        <dbReference type="ARBA" id="ARBA00023136"/>
    </source>
</evidence>
<dbReference type="SUPFAM" id="SSF51735">
    <property type="entry name" value="NAD(P)-binding Rossmann-fold domains"/>
    <property type="match status" value="1"/>
</dbReference>
<dbReference type="Gene3D" id="3.40.50.720">
    <property type="entry name" value="NAD(P)-binding Rossmann-like Domain"/>
    <property type="match status" value="1"/>
</dbReference>
<keyword evidence="4" id="KW-0633">Potassium transport</keyword>
<feature type="transmembrane region" description="Helical" evidence="10">
    <location>
        <begin position="22"/>
        <end position="43"/>
    </location>
</feature>
<keyword evidence="2" id="KW-0813">Transport</keyword>
<keyword evidence="13" id="KW-1185">Reference proteome</keyword>
<dbReference type="InterPro" id="IPR036291">
    <property type="entry name" value="NAD(P)-bd_dom_sf"/>
</dbReference>
<keyword evidence="6" id="KW-0630">Potassium</keyword>
<evidence type="ECO:0000313" key="13">
    <source>
        <dbReference type="Proteomes" id="UP000290657"/>
    </source>
</evidence>
<dbReference type="RefSeq" id="WP_128996126.1">
    <property type="nucleotide sequence ID" value="NZ_PDKN01000004.1"/>
</dbReference>
<name>A0A4Q0XQM8_9BACT</name>
<dbReference type="OrthoDB" id="9781411at2"/>
<reference evidence="12 13" key="1">
    <citation type="submission" date="2017-10" db="EMBL/GenBank/DDBJ databases">
        <title>Genomics of the genus Arcobacter.</title>
        <authorList>
            <person name="Perez-Cataluna A."/>
            <person name="Figueras M.J."/>
        </authorList>
    </citation>
    <scope>NUCLEOTIDE SEQUENCE [LARGE SCALE GENOMIC DNA]</scope>
    <source>
        <strain evidence="12 13">CECT 8987</strain>
    </source>
</reference>
<feature type="domain" description="RCK N-terminal" evidence="11">
    <location>
        <begin position="401"/>
        <end position="522"/>
    </location>
</feature>
<accession>A0A4Q0XQM8</accession>
<comment type="subcellular location">
    <subcellularLocation>
        <location evidence="1">Membrane</location>
        <topology evidence="1">Multi-pass membrane protein</topology>
    </subcellularLocation>
</comment>
<dbReference type="GO" id="GO:0006813">
    <property type="term" value="P:potassium ion transport"/>
    <property type="evidence" value="ECO:0007669"/>
    <property type="project" value="UniProtKB-KW"/>
</dbReference>
<dbReference type="GO" id="GO:0015297">
    <property type="term" value="F:antiporter activity"/>
    <property type="evidence" value="ECO:0007669"/>
    <property type="project" value="UniProtKB-KW"/>
</dbReference>
<gene>
    <name evidence="12" type="ORF">CRV04_07015</name>
</gene>
<evidence type="ECO:0000256" key="2">
    <source>
        <dbReference type="ARBA" id="ARBA00022448"/>
    </source>
</evidence>
<keyword evidence="7 10" id="KW-1133">Transmembrane helix</keyword>
<dbReference type="InterPro" id="IPR006153">
    <property type="entry name" value="Cation/H_exchanger_TM"/>
</dbReference>
<feature type="transmembrane region" description="Helical" evidence="10">
    <location>
        <begin position="355"/>
        <end position="372"/>
    </location>
</feature>
<protein>
    <submittedName>
        <fullName evidence="12">Sodium:proton exchanger</fullName>
    </submittedName>
</protein>
<keyword evidence="9 10" id="KW-0472">Membrane</keyword>
<evidence type="ECO:0000313" key="12">
    <source>
        <dbReference type="EMBL" id="RXJ57555.1"/>
    </source>
</evidence>
<evidence type="ECO:0000256" key="7">
    <source>
        <dbReference type="ARBA" id="ARBA00022989"/>
    </source>
</evidence>
<comment type="caution">
    <text evidence="12">The sequence shown here is derived from an EMBL/GenBank/DDBJ whole genome shotgun (WGS) entry which is preliminary data.</text>
</comment>
<dbReference type="GO" id="GO:0005886">
    <property type="term" value="C:plasma membrane"/>
    <property type="evidence" value="ECO:0007669"/>
    <property type="project" value="TreeGrafter"/>
</dbReference>
<feature type="transmembrane region" description="Helical" evidence="10">
    <location>
        <begin position="55"/>
        <end position="76"/>
    </location>
</feature>
<feature type="transmembrane region" description="Helical" evidence="10">
    <location>
        <begin position="112"/>
        <end position="133"/>
    </location>
</feature>
<dbReference type="PROSITE" id="PS51201">
    <property type="entry name" value="RCK_N"/>
    <property type="match status" value="1"/>
</dbReference>
<keyword evidence="3" id="KW-0050">Antiport</keyword>
<dbReference type="Pfam" id="PF00999">
    <property type="entry name" value="Na_H_Exchanger"/>
    <property type="match status" value="1"/>
</dbReference>
<evidence type="ECO:0000256" key="4">
    <source>
        <dbReference type="ARBA" id="ARBA00022538"/>
    </source>
</evidence>
<keyword evidence="5 10" id="KW-0812">Transmembrane</keyword>
<feature type="transmembrane region" description="Helical" evidence="10">
    <location>
        <begin position="294"/>
        <end position="313"/>
    </location>
</feature>
<evidence type="ECO:0000259" key="11">
    <source>
        <dbReference type="PROSITE" id="PS51201"/>
    </source>
</evidence>
<dbReference type="Proteomes" id="UP000290657">
    <property type="component" value="Unassembled WGS sequence"/>
</dbReference>
<dbReference type="InterPro" id="IPR038770">
    <property type="entry name" value="Na+/solute_symporter_sf"/>
</dbReference>
<feature type="transmembrane region" description="Helical" evidence="10">
    <location>
        <begin position="216"/>
        <end position="235"/>
    </location>
</feature>
<sequence length="534" mass="59646">MLGIIVTTTFIAIVVNLLLKRFHLPTIIGYIITGTIIAYLFGLHDAVNNHDLKEIAEFGVVFLMFTIGLEFSFHSLMRMKKEVFVTGSLQIIVTTAFVYIICYYVLGLDFRTSMVIGAALSLSSTAIVLKTFNETREINKPYGRRVLGILIMQDIAVIPILLMISIFSSSGHDNIISIVLHTTVAAFALITVLFLCGKYLLEPFFEHVAKSKSDELFVASVLFVAIGASYLAHYFGFSHSLGAFVAGMMIAETKFKHQVEADLTPFRNILLGIFFITVGMQINFAVIGEHFFKILILLPILIIVKYIIIYTIVRIDDTKRVAFKTAVSLVQIGEFSLAVLELARNNHLINPTHSQILIVTIVISMILTPVVLKNLSRMAASIIPEDSMMICNALQVDEDTKNHVIVLGYGNLGQEVVKELKKEGKEYFIIEHNMKYFEEGKDANEPILFGNAVQKHILESVKIKRASAIIVAIDNPEKLHLICEVIDDLTKNIKTIVKVAKCSEKEELDGLHLKHIIVQNSEIAKALVKETNTF</sequence>
<dbReference type="Gene3D" id="1.20.1530.20">
    <property type="match status" value="1"/>
</dbReference>
<proteinExistence type="predicted"/>
<evidence type="ECO:0000256" key="3">
    <source>
        <dbReference type="ARBA" id="ARBA00022449"/>
    </source>
</evidence>
<dbReference type="GO" id="GO:1902600">
    <property type="term" value="P:proton transmembrane transport"/>
    <property type="evidence" value="ECO:0007669"/>
    <property type="project" value="InterPro"/>
</dbReference>
<evidence type="ECO:0000256" key="5">
    <source>
        <dbReference type="ARBA" id="ARBA00022692"/>
    </source>
</evidence>
<feature type="transmembrane region" description="Helical" evidence="10">
    <location>
        <begin position="269"/>
        <end position="288"/>
    </location>
</feature>
<keyword evidence="8" id="KW-0406">Ion transport</keyword>
<organism evidence="12 13">
    <name type="scientific">Candidatus Marinarcus aquaticus</name>
    <dbReference type="NCBI Taxonomy" id="2044504"/>
    <lineage>
        <taxon>Bacteria</taxon>
        <taxon>Pseudomonadati</taxon>
        <taxon>Campylobacterota</taxon>
        <taxon>Epsilonproteobacteria</taxon>
        <taxon>Campylobacterales</taxon>
        <taxon>Arcobacteraceae</taxon>
        <taxon>Candidatus Marinarcus</taxon>
    </lineage>
</organism>
<dbReference type="PANTHER" id="PTHR46157:SF4">
    <property type="entry name" value="K(+) EFFLUX ANTIPORTER 3, CHLOROPLASTIC"/>
    <property type="match status" value="1"/>
</dbReference>
<feature type="transmembrane region" description="Helical" evidence="10">
    <location>
        <begin position="83"/>
        <end position="106"/>
    </location>
</feature>
<dbReference type="InterPro" id="IPR003148">
    <property type="entry name" value="RCK_N"/>
</dbReference>
<evidence type="ECO:0000256" key="8">
    <source>
        <dbReference type="ARBA" id="ARBA00023065"/>
    </source>
</evidence>
<evidence type="ECO:0000256" key="1">
    <source>
        <dbReference type="ARBA" id="ARBA00004141"/>
    </source>
</evidence>
<feature type="transmembrane region" description="Helical" evidence="10">
    <location>
        <begin position="175"/>
        <end position="196"/>
    </location>
</feature>
<dbReference type="Pfam" id="PF02254">
    <property type="entry name" value="TrkA_N"/>
    <property type="match status" value="1"/>
</dbReference>
<dbReference type="AlphaFoldDB" id="A0A4Q0XQM8"/>
<dbReference type="PANTHER" id="PTHR46157">
    <property type="entry name" value="K(+) EFFLUX ANTIPORTER 3, CHLOROPLASTIC"/>
    <property type="match status" value="1"/>
</dbReference>
<evidence type="ECO:0000256" key="10">
    <source>
        <dbReference type="SAM" id="Phobius"/>
    </source>
</evidence>